<dbReference type="GO" id="GO:0008836">
    <property type="term" value="F:diaminopimelate decarboxylase activity"/>
    <property type="evidence" value="ECO:0007669"/>
    <property type="project" value="UniProtKB-UniRule"/>
</dbReference>
<proteinExistence type="inferred from homology"/>
<keyword evidence="6" id="KW-0028">Amino-acid biosynthesis</keyword>
<dbReference type="PROSITE" id="PS00879">
    <property type="entry name" value="ODR_DC_2_2"/>
    <property type="match status" value="1"/>
</dbReference>
<evidence type="ECO:0000256" key="3">
    <source>
        <dbReference type="ARBA" id="ARBA00022898"/>
    </source>
</evidence>
<dbReference type="InterPro" id="IPR022643">
    <property type="entry name" value="De-COase2_C"/>
</dbReference>
<dbReference type="NCBIfam" id="TIGR01048">
    <property type="entry name" value="lysA"/>
    <property type="match status" value="1"/>
</dbReference>
<dbReference type="SUPFAM" id="SSF50621">
    <property type="entry name" value="Alanine racemase C-terminal domain-like"/>
    <property type="match status" value="1"/>
</dbReference>
<feature type="binding site" evidence="6">
    <location>
        <position position="233"/>
    </location>
    <ligand>
        <name>pyridoxal 5'-phosphate</name>
        <dbReference type="ChEBI" id="CHEBI:597326"/>
    </ligand>
</feature>
<evidence type="ECO:0000256" key="6">
    <source>
        <dbReference type="HAMAP-Rule" id="MF_02120"/>
    </source>
</evidence>
<accession>A0A2X0II20</accession>
<evidence type="ECO:0000256" key="2">
    <source>
        <dbReference type="ARBA" id="ARBA00022793"/>
    </source>
</evidence>
<dbReference type="Proteomes" id="UP000248889">
    <property type="component" value="Unassembled WGS sequence"/>
</dbReference>
<feature type="binding site" evidence="6">
    <location>
        <begin position="274"/>
        <end position="277"/>
    </location>
    <ligand>
        <name>pyridoxal 5'-phosphate</name>
        <dbReference type="ChEBI" id="CHEBI:597326"/>
    </ligand>
</feature>
<comment type="caution">
    <text evidence="12">The sequence shown here is derived from an EMBL/GenBank/DDBJ whole genome shotgun (WGS) entry which is preliminary data.</text>
</comment>
<dbReference type="InterPro" id="IPR000183">
    <property type="entry name" value="Orn/DAP/Arg_de-COase"/>
</dbReference>
<comment type="function">
    <text evidence="6">Specifically catalyzes the decarboxylation of meso-diaminopimelate (meso-DAP) to L-lysine.</text>
</comment>
<dbReference type="GO" id="GO:0009089">
    <property type="term" value="P:lysine biosynthetic process via diaminopimelate"/>
    <property type="evidence" value="ECO:0007669"/>
    <property type="project" value="UniProtKB-UniRule"/>
</dbReference>
<keyword evidence="4 6" id="KW-0457">Lysine biosynthesis</keyword>
<dbReference type="GO" id="GO:0030170">
    <property type="term" value="F:pyridoxal phosphate binding"/>
    <property type="evidence" value="ECO:0007669"/>
    <property type="project" value="UniProtKB-UniRule"/>
</dbReference>
<dbReference type="InterPro" id="IPR029066">
    <property type="entry name" value="PLP-binding_barrel"/>
</dbReference>
<name>A0A2X0II20_9ACTN</name>
<evidence type="ECO:0000256" key="5">
    <source>
        <dbReference type="ARBA" id="ARBA00023239"/>
    </source>
</evidence>
<feature type="binding site" evidence="6">
    <location>
        <position position="317"/>
    </location>
    <ligand>
        <name>substrate</name>
    </ligand>
</feature>
<comment type="cofactor">
    <cofactor evidence="1 6 8 9">
        <name>pyridoxal 5'-phosphate</name>
        <dbReference type="ChEBI" id="CHEBI:597326"/>
    </cofactor>
</comment>
<feature type="domain" description="Orn/DAP/Arg decarboxylase 2 C-terminal" evidence="10">
    <location>
        <begin position="282"/>
        <end position="381"/>
    </location>
</feature>
<keyword evidence="2 6" id="KW-0210">Decarboxylase</keyword>
<evidence type="ECO:0000259" key="11">
    <source>
        <dbReference type="Pfam" id="PF02784"/>
    </source>
</evidence>
<dbReference type="Pfam" id="PF00278">
    <property type="entry name" value="Orn_DAP_Arg_deC"/>
    <property type="match status" value="1"/>
</dbReference>
<dbReference type="UniPathway" id="UPA00034">
    <property type="reaction ID" value="UER00027"/>
</dbReference>
<keyword evidence="5 6" id="KW-0456">Lyase</keyword>
<evidence type="ECO:0000256" key="7">
    <source>
        <dbReference type="NCBIfam" id="TIGR01048"/>
    </source>
</evidence>
<dbReference type="CDD" id="cd06828">
    <property type="entry name" value="PLPDE_III_DapDC"/>
    <property type="match status" value="1"/>
</dbReference>
<dbReference type="EMBL" id="QKYN01000097">
    <property type="protein sequence ID" value="RAG83031.1"/>
    <property type="molecule type" value="Genomic_DNA"/>
</dbReference>
<dbReference type="Pfam" id="PF02784">
    <property type="entry name" value="Orn_Arg_deC_N"/>
    <property type="match status" value="1"/>
</dbReference>
<feature type="domain" description="Orn/DAP/Arg decarboxylase 2 N-terminal" evidence="11">
    <location>
        <begin position="54"/>
        <end position="281"/>
    </location>
</feature>
<dbReference type="PRINTS" id="PR01181">
    <property type="entry name" value="DAPDCRBXLASE"/>
</dbReference>
<keyword evidence="13" id="KW-1185">Reference proteome</keyword>
<evidence type="ECO:0000259" key="10">
    <source>
        <dbReference type="Pfam" id="PF00278"/>
    </source>
</evidence>
<dbReference type="Gene3D" id="2.40.37.10">
    <property type="entry name" value="Lyase, Ornithine Decarboxylase, Chain A, domain 1"/>
    <property type="match status" value="1"/>
</dbReference>
<sequence length="427" mass="45970">MRQGSAVTRLPAPFPGALDGPRIAGLTERYGTPLWAYDAATIRTQIARLRRFDTIRYAQKASSNTHLLRLMRAEGVHVDAVSLGEIERALVAGYDVTGEHEPVVFTADLLDRATLHRVVELGVPVNAGSPQMLEQIGAASPGHKVWIRINPGFGHGHSRKTNTGGEHSKHGIWHEHLAESLEIVRRRGLDLVGFHMHIGSGVDYGHLEAVCETMVKQVRLAGQDVRAISAGGGLSVPYAPGDPEIDTDRYFDLWDAARQELVAELGHPVRLEIEPGRFLVAGSGVLVSEVRAAKPVGSNDFVLVDAGFNDLMRPAMYGAEHRATLLSPQGEPRTGHVLDTVLAGPLCESGDVFTQGAGGEVHAVPLPQPEIGDLLVFHDAGAYGASMSSTYNSRPLIPEVLVDGATTRLIRRRQTVAELLALEETGA</sequence>
<feature type="binding site" evidence="6">
    <location>
        <position position="277"/>
    </location>
    <ligand>
        <name>substrate</name>
    </ligand>
</feature>
<dbReference type="OrthoDB" id="9802241at2"/>
<comment type="pathway">
    <text evidence="6 9">Amino-acid biosynthesis; L-lysine biosynthesis via DAP pathway; L-lysine from DL-2,6-diaminopimelate: step 1/1.</text>
</comment>
<dbReference type="EC" id="4.1.1.20" evidence="6 7"/>
<comment type="catalytic activity">
    <reaction evidence="6 9">
        <text>meso-2,6-diaminopimelate + H(+) = L-lysine + CO2</text>
        <dbReference type="Rhea" id="RHEA:15101"/>
        <dbReference type="ChEBI" id="CHEBI:15378"/>
        <dbReference type="ChEBI" id="CHEBI:16526"/>
        <dbReference type="ChEBI" id="CHEBI:32551"/>
        <dbReference type="ChEBI" id="CHEBI:57791"/>
        <dbReference type="EC" id="4.1.1.20"/>
    </reaction>
</comment>
<feature type="binding site" evidence="6">
    <location>
        <position position="383"/>
    </location>
    <ligand>
        <name>pyridoxal 5'-phosphate</name>
        <dbReference type="ChEBI" id="CHEBI:597326"/>
    </ligand>
</feature>
<evidence type="ECO:0000313" key="13">
    <source>
        <dbReference type="Proteomes" id="UP000248889"/>
    </source>
</evidence>
<keyword evidence="3 6" id="KW-0663">Pyridoxal phosphate</keyword>
<feature type="active site" description="Proton donor" evidence="8">
    <location>
        <position position="347"/>
    </location>
</feature>
<protein>
    <recommendedName>
        <fullName evidence="6 7">Diaminopimelate decarboxylase</fullName>
        <shortName evidence="6">DAP decarboxylase</shortName>
        <shortName evidence="6">DAPDC</shortName>
        <ecNumber evidence="6 7">4.1.1.20</ecNumber>
    </recommendedName>
</protein>
<dbReference type="HAMAP" id="MF_02120">
    <property type="entry name" value="LysA"/>
    <property type="match status" value="1"/>
</dbReference>
<comment type="similarity">
    <text evidence="6">Belongs to the Orn/Lys/Arg decarboxylase class-II family. LysA subfamily.</text>
</comment>
<feature type="modified residue" description="N6-(pyridoxal phosphate)lysine" evidence="6 8">
    <location>
        <position position="60"/>
    </location>
</feature>
<feature type="binding site" evidence="6">
    <location>
        <position position="313"/>
    </location>
    <ligand>
        <name>substrate</name>
    </ligand>
</feature>
<feature type="binding site" evidence="6">
    <location>
        <position position="383"/>
    </location>
    <ligand>
        <name>substrate</name>
    </ligand>
</feature>
<evidence type="ECO:0000256" key="1">
    <source>
        <dbReference type="ARBA" id="ARBA00001933"/>
    </source>
</evidence>
<evidence type="ECO:0000256" key="9">
    <source>
        <dbReference type="RuleBase" id="RU003738"/>
    </source>
</evidence>
<dbReference type="InterPro" id="IPR009006">
    <property type="entry name" value="Ala_racemase/Decarboxylase_C"/>
</dbReference>
<evidence type="ECO:0000256" key="4">
    <source>
        <dbReference type="ARBA" id="ARBA00023154"/>
    </source>
</evidence>
<dbReference type="Gene3D" id="3.20.20.10">
    <property type="entry name" value="Alanine racemase"/>
    <property type="match status" value="1"/>
</dbReference>
<dbReference type="SUPFAM" id="SSF51419">
    <property type="entry name" value="PLP-binding barrel"/>
    <property type="match status" value="1"/>
</dbReference>
<dbReference type="PRINTS" id="PR01179">
    <property type="entry name" value="ODADCRBXLASE"/>
</dbReference>
<comment type="subunit">
    <text evidence="6">Homodimer.</text>
</comment>
<reference evidence="12 13" key="1">
    <citation type="submission" date="2018-06" db="EMBL/GenBank/DDBJ databases">
        <title>Streptacidiphilus pinicola sp. nov., isolated from pine grove soil.</title>
        <authorList>
            <person name="Roh S.G."/>
            <person name="Park S."/>
            <person name="Kim M.-K."/>
            <person name="Yun B.-R."/>
            <person name="Park J."/>
            <person name="Kim M.J."/>
            <person name="Kim Y.S."/>
            <person name="Kim S.B."/>
        </authorList>
    </citation>
    <scope>NUCLEOTIDE SEQUENCE [LARGE SCALE GENOMIC DNA]</scope>
    <source>
        <strain evidence="12 13">MMS16-CNU450</strain>
    </source>
</reference>
<dbReference type="AlphaFoldDB" id="A0A2X0II20"/>
<dbReference type="PANTHER" id="PTHR43727">
    <property type="entry name" value="DIAMINOPIMELATE DECARBOXYLASE"/>
    <property type="match status" value="1"/>
</dbReference>
<dbReference type="PANTHER" id="PTHR43727:SF2">
    <property type="entry name" value="GROUP IV DECARBOXYLASE"/>
    <property type="match status" value="1"/>
</dbReference>
<evidence type="ECO:0000256" key="8">
    <source>
        <dbReference type="PIRSR" id="PIRSR600183-50"/>
    </source>
</evidence>
<dbReference type="InterPro" id="IPR022644">
    <property type="entry name" value="De-COase2_N"/>
</dbReference>
<evidence type="ECO:0000313" key="12">
    <source>
        <dbReference type="EMBL" id="RAG83031.1"/>
    </source>
</evidence>
<dbReference type="InterPro" id="IPR022657">
    <property type="entry name" value="De-COase2_CS"/>
</dbReference>
<organism evidence="12 13">
    <name type="scientific">Streptacidiphilus pinicola</name>
    <dbReference type="NCBI Taxonomy" id="2219663"/>
    <lineage>
        <taxon>Bacteria</taxon>
        <taxon>Bacillati</taxon>
        <taxon>Actinomycetota</taxon>
        <taxon>Actinomycetes</taxon>
        <taxon>Kitasatosporales</taxon>
        <taxon>Streptomycetaceae</taxon>
        <taxon>Streptacidiphilus</taxon>
    </lineage>
</organism>
<feature type="binding site" evidence="6">
    <location>
        <position position="348"/>
    </location>
    <ligand>
        <name>substrate</name>
    </ligand>
</feature>
<dbReference type="InterPro" id="IPR002986">
    <property type="entry name" value="DAP_deCOOHase_LysA"/>
</dbReference>
<gene>
    <name evidence="6" type="primary">lysA</name>
    <name evidence="12" type="ORF">DN069_24480</name>
</gene>